<dbReference type="Pfam" id="PF21782">
    <property type="entry name" value="WHD_PKMT"/>
    <property type="match status" value="1"/>
</dbReference>
<organism evidence="2">
    <name type="scientific">marine sediment metagenome</name>
    <dbReference type="NCBI Taxonomy" id="412755"/>
    <lineage>
        <taxon>unclassified sequences</taxon>
        <taxon>metagenomes</taxon>
        <taxon>ecological metagenomes</taxon>
    </lineage>
</organism>
<proteinExistence type="predicted"/>
<dbReference type="AlphaFoldDB" id="X0RTC0"/>
<comment type="caution">
    <text evidence="2">The sequence shown here is derived from an EMBL/GenBank/DDBJ whole genome shotgun (WGS) entry which is preliminary data.</text>
</comment>
<accession>X0RTC0</accession>
<gene>
    <name evidence="2" type="ORF">S01H1_02858</name>
</gene>
<evidence type="ECO:0000313" key="2">
    <source>
        <dbReference type="EMBL" id="GAF72094.1"/>
    </source>
</evidence>
<dbReference type="InterPro" id="IPR048976">
    <property type="entry name" value="WHD_PKMT"/>
</dbReference>
<evidence type="ECO:0000259" key="1">
    <source>
        <dbReference type="Pfam" id="PF21782"/>
    </source>
</evidence>
<feature type="domain" description="PKMT C-terminal winged helix" evidence="1">
    <location>
        <begin position="37"/>
        <end position="131"/>
    </location>
</feature>
<name>X0RTC0_9ZZZZ</name>
<protein>
    <recommendedName>
        <fullName evidence="1">PKMT C-terminal winged helix domain-containing protein</fullName>
    </recommendedName>
</protein>
<reference evidence="2" key="1">
    <citation type="journal article" date="2014" name="Front. Microbiol.">
        <title>High frequency of phylogenetically diverse reductive dehalogenase-homologous genes in deep subseafloor sedimentary metagenomes.</title>
        <authorList>
            <person name="Kawai M."/>
            <person name="Futagami T."/>
            <person name="Toyoda A."/>
            <person name="Takaki Y."/>
            <person name="Nishi S."/>
            <person name="Hori S."/>
            <person name="Arai W."/>
            <person name="Tsubouchi T."/>
            <person name="Morono Y."/>
            <person name="Uchiyama I."/>
            <person name="Ito T."/>
            <person name="Fujiyama A."/>
            <person name="Inagaki F."/>
            <person name="Takami H."/>
        </authorList>
    </citation>
    <scope>NUCLEOTIDE SEQUENCE</scope>
    <source>
        <strain evidence="2">Expedition CK06-06</strain>
    </source>
</reference>
<dbReference type="EMBL" id="BARS01001458">
    <property type="protein sequence ID" value="GAF72094.1"/>
    <property type="molecule type" value="Genomic_DNA"/>
</dbReference>
<sequence length="136" mass="14991">MRKEKAELGLMFLKCYLGGILELRTVALNLVVTADQKPRASAVARAQAELGRPYFTNMAHEIGRLSDICRYLLPHLTGQLDREGVRKALEKLVRDGTLVITGDGDANRQASPSQQVLRDAVDRTLRQLEAGGFMVG</sequence>